<keyword evidence="1" id="KW-1133">Transmembrane helix</keyword>
<dbReference type="VEuPathDB" id="VectorBase:GAUT012200"/>
<organism evidence="2 3">
    <name type="scientific">Glossina austeni</name>
    <name type="common">Savannah tsetse fly</name>
    <dbReference type="NCBI Taxonomy" id="7395"/>
    <lineage>
        <taxon>Eukaryota</taxon>
        <taxon>Metazoa</taxon>
        <taxon>Ecdysozoa</taxon>
        <taxon>Arthropoda</taxon>
        <taxon>Hexapoda</taxon>
        <taxon>Insecta</taxon>
        <taxon>Pterygota</taxon>
        <taxon>Neoptera</taxon>
        <taxon>Endopterygota</taxon>
        <taxon>Diptera</taxon>
        <taxon>Brachycera</taxon>
        <taxon>Muscomorpha</taxon>
        <taxon>Hippoboscoidea</taxon>
        <taxon>Glossinidae</taxon>
        <taxon>Glossina</taxon>
    </lineage>
</organism>
<dbReference type="Proteomes" id="UP000078200">
    <property type="component" value="Unassembled WGS sequence"/>
</dbReference>
<evidence type="ECO:0000313" key="2">
    <source>
        <dbReference type="EnsemblMetazoa" id="GAUT012200-PA"/>
    </source>
</evidence>
<keyword evidence="1" id="KW-0812">Transmembrane</keyword>
<protein>
    <submittedName>
        <fullName evidence="2">Uncharacterized protein</fullName>
    </submittedName>
</protein>
<name>A0A1A9UQM1_GLOAU</name>
<evidence type="ECO:0000313" key="3">
    <source>
        <dbReference type="Proteomes" id="UP000078200"/>
    </source>
</evidence>
<keyword evidence="3" id="KW-1185">Reference proteome</keyword>
<keyword evidence="1" id="KW-0472">Membrane</keyword>
<sequence>MFSDRCMQHNHHQHQHQHSSKSVLIAVHCKVIKYDENQNKTKSAKNNQAMVGKYKLFALDVVFISSLVPLLFVGQFKAQDKCRDYHMLIFPSIDHNRVGMLVHQL</sequence>
<reference evidence="2" key="1">
    <citation type="submission" date="2020-05" db="UniProtKB">
        <authorList>
            <consortium name="EnsemblMetazoa"/>
        </authorList>
    </citation>
    <scope>IDENTIFICATION</scope>
    <source>
        <strain evidence="2">TTRI</strain>
    </source>
</reference>
<dbReference type="AlphaFoldDB" id="A0A1A9UQM1"/>
<feature type="transmembrane region" description="Helical" evidence="1">
    <location>
        <begin position="56"/>
        <end position="73"/>
    </location>
</feature>
<accession>A0A1A9UQM1</accession>
<evidence type="ECO:0000256" key="1">
    <source>
        <dbReference type="SAM" id="Phobius"/>
    </source>
</evidence>
<dbReference type="EnsemblMetazoa" id="GAUT012200-RA">
    <property type="protein sequence ID" value="GAUT012200-PA"/>
    <property type="gene ID" value="GAUT012200"/>
</dbReference>
<proteinExistence type="predicted"/>